<keyword evidence="2" id="KW-0678">Repressor</keyword>
<dbReference type="InterPro" id="IPR043135">
    <property type="entry name" value="Fur_C"/>
</dbReference>
<dbReference type="GO" id="GO:1900376">
    <property type="term" value="P:regulation of secondary metabolite biosynthetic process"/>
    <property type="evidence" value="ECO:0007669"/>
    <property type="project" value="TreeGrafter"/>
</dbReference>
<evidence type="ECO:0000313" key="10">
    <source>
        <dbReference type="Proteomes" id="UP000214689"/>
    </source>
</evidence>
<name>A0A223AS67_9FIRM</name>
<dbReference type="Gene3D" id="3.30.1490.190">
    <property type="match status" value="1"/>
</dbReference>
<gene>
    <name evidence="9" type="ORF">AXF17_04730</name>
</gene>
<dbReference type="InterPro" id="IPR002481">
    <property type="entry name" value="FUR"/>
</dbReference>
<feature type="binding site" evidence="7">
    <location>
        <position position="82"/>
    </location>
    <ligand>
        <name>Zn(2+)</name>
        <dbReference type="ChEBI" id="CHEBI:29105"/>
    </ligand>
</feature>
<dbReference type="RefSeq" id="WP_094234053.1">
    <property type="nucleotide sequence ID" value="NZ_CP016199.1"/>
</dbReference>
<dbReference type="Proteomes" id="UP000214689">
    <property type="component" value="Chromosome"/>
</dbReference>
<dbReference type="PANTHER" id="PTHR33202">
    <property type="entry name" value="ZINC UPTAKE REGULATION PROTEIN"/>
    <property type="match status" value="1"/>
</dbReference>
<accession>A0A223AS67</accession>
<dbReference type="Gene3D" id="1.10.10.10">
    <property type="entry name" value="Winged helix-like DNA-binding domain superfamily/Winged helix DNA-binding domain"/>
    <property type="match status" value="1"/>
</dbReference>
<feature type="binding site" evidence="7">
    <location>
        <position position="118"/>
    </location>
    <ligand>
        <name>Zn(2+)</name>
        <dbReference type="ChEBI" id="CHEBI:29105"/>
    </ligand>
</feature>
<organism evidence="9 10">
    <name type="scientific">Mogibacterium pumilum</name>
    <dbReference type="NCBI Taxonomy" id="86332"/>
    <lineage>
        <taxon>Bacteria</taxon>
        <taxon>Bacillati</taxon>
        <taxon>Bacillota</taxon>
        <taxon>Clostridia</taxon>
        <taxon>Peptostreptococcales</taxon>
        <taxon>Anaerovoracaceae</taxon>
        <taxon>Mogibacterium</taxon>
    </lineage>
</organism>
<evidence type="ECO:0000256" key="8">
    <source>
        <dbReference type="PIRSR" id="PIRSR602481-2"/>
    </source>
</evidence>
<keyword evidence="3 7" id="KW-0862">Zinc</keyword>
<comment type="cofactor">
    <cofactor evidence="8">
        <name>Mn(2+)</name>
        <dbReference type="ChEBI" id="CHEBI:29035"/>
    </cofactor>
    <cofactor evidence="8">
        <name>Fe(2+)</name>
        <dbReference type="ChEBI" id="CHEBI:29033"/>
    </cofactor>
    <text evidence="8">Binds 1 Mn(2+) or Fe(2+) ion per subunit.</text>
</comment>
<dbReference type="CDD" id="cd07153">
    <property type="entry name" value="Fur_like"/>
    <property type="match status" value="1"/>
</dbReference>
<comment type="cofactor">
    <cofactor evidence="7">
        <name>Zn(2+)</name>
        <dbReference type="ChEBI" id="CHEBI:29105"/>
    </cofactor>
    <text evidence="7">Binds 1 zinc ion per subunit.</text>
</comment>
<dbReference type="Pfam" id="PF01475">
    <property type="entry name" value="FUR"/>
    <property type="match status" value="1"/>
</dbReference>
<dbReference type="GO" id="GO:0045892">
    <property type="term" value="P:negative regulation of DNA-templated transcription"/>
    <property type="evidence" value="ECO:0007669"/>
    <property type="project" value="TreeGrafter"/>
</dbReference>
<dbReference type="GO" id="GO:0000976">
    <property type="term" value="F:transcription cis-regulatory region binding"/>
    <property type="evidence" value="ECO:0007669"/>
    <property type="project" value="TreeGrafter"/>
</dbReference>
<feature type="binding site" evidence="7">
    <location>
        <position position="79"/>
    </location>
    <ligand>
        <name>Zn(2+)</name>
        <dbReference type="ChEBI" id="CHEBI:29105"/>
    </ligand>
</feature>
<evidence type="ECO:0000256" key="4">
    <source>
        <dbReference type="ARBA" id="ARBA00023015"/>
    </source>
</evidence>
<dbReference type="PANTHER" id="PTHR33202:SF7">
    <property type="entry name" value="FERRIC UPTAKE REGULATION PROTEIN"/>
    <property type="match status" value="1"/>
</dbReference>
<dbReference type="EMBL" id="CP016199">
    <property type="protein sequence ID" value="ASS37823.1"/>
    <property type="molecule type" value="Genomic_DNA"/>
</dbReference>
<evidence type="ECO:0000256" key="1">
    <source>
        <dbReference type="ARBA" id="ARBA00007957"/>
    </source>
</evidence>
<evidence type="ECO:0000256" key="5">
    <source>
        <dbReference type="ARBA" id="ARBA00023125"/>
    </source>
</evidence>
<comment type="similarity">
    <text evidence="1">Belongs to the Fur family.</text>
</comment>
<evidence type="ECO:0000313" key="9">
    <source>
        <dbReference type="EMBL" id="ASS37823.1"/>
    </source>
</evidence>
<evidence type="ECO:0000256" key="3">
    <source>
        <dbReference type="ARBA" id="ARBA00022833"/>
    </source>
</evidence>
<proteinExistence type="inferred from homology"/>
<reference evidence="10" key="1">
    <citation type="submission" date="2016-05" db="EMBL/GenBank/DDBJ databases">
        <authorList>
            <person name="Holder M.E."/>
            <person name="Ajami N.J."/>
            <person name="Petrosino J.F."/>
        </authorList>
    </citation>
    <scope>NUCLEOTIDE SEQUENCE [LARGE SCALE GENOMIC DNA]</scope>
    <source>
        <strain evidence="10">ATCC 700696</strain>
    </source>
</reference>
<dbReference type="InterPro" id="IPR036388">
    <property type="entry name" value="WH-like_DNA-bd_sf"/>
</dbReference>
<dbReference type="InterPro" id="IPR036390">
    <property type="entry name" value="WH_DNA-bd_sf"/>
</dbReference>
<dbReference type="SUPFAM" id="SSF46785">
    <property type="entry name" value="Winged helix' DNA-binding domain"/>
    <property type="match status" value="1"/>
</dbReference>
<evidence type="ECO:0000256" key="2">
    <source>
        <dbReference type="ARBA" id="ARBA00022491"/>
    </source>
</evidence>
<keyword evidence="7" id="KW-0479">Metal-binding</keyword>
<evidence type="ECO:0000256" key="7">
    <source>
        <dbReference type="PIRSR" id="PIRSR602481-1"/>
    </source>
</evidence>
<keyword evidence="10" id="KW-1185">Reference proteome</keyword>
<dbReference type="GO" id="GO:0008270">
    <property type="term" value="F:zinc ion binding"/>
    <property type="evidence" value="ECO:0007669"/>
    <property type="project" value="TreeGrafter"/>
</dbReference>
<dbReference type="AlphaFoldDB" id="A0A223AS67"/>
<dbReference type="GO" id="GO:0003700">
    <property type="term" value="F:DNA-binding transcription factor activity"/>
    <property type="evidence" value="ECO:0007669"/>
    <property type="project" value="InterPro"/>
</dbReference>
<keyword evidence="8" id="KW-0408">Iron</keyword>
<sequence>MIKYSKQRQAIKDQLSNRGDHPTAETLYSELKVNMPNLSIATVYRNLKQLEGMGEVSTIITDGATRYDYNVKPHAHFFCNKCGSVLDIDTDKEQIVKIGQENFSGSIEGCEVNFYGLCPDCMAKSRA</sequence>
<keyword evidence="5" id="KW-0238">DNA-binding</keyword>
<evidence type="ECO:0000256" key="6">
    <source>
        <dbReference type="ARBA" id="ARBA00023163"/>
    </source>
</evidence>
<dbReference type="OrthoDB" id="8659436at2"/>
<feature type="binding site" evidence="7">
    <location>
        <position position="121"/>
    </location>
    <ligand>
        <name>Zn(2+)</name>
        <dbReference type="ChEBI" id="CHEBI:29105"/>
    </ligand>
</feature>
<keyword evidence="6" id="KW-0804">Transcription</keyword>
<feature type="binding site" evidence="8">
    <location>
        <position position="93"/>
    </location>
    <ligand>
        <name>Fe cation</name>
        <dbReference type="ChEBI" id="CHEBI:24875"/>
    </ligand>
</feature>
<keyword evidence="4" id="KW-0805">Transcription regulation</keyword>
<protein>
    <submittedName>
        <fullName evidence="9">Transcriptional repressor</fullName>
    </submittedName>
</protein>